<dbReference type="EMBL" id="NDBK01000080">
    <property type="protein sequence ID" value="OVF69082.1"/>
    <property type="molecule type" value="Genomic_DNA"/>
</dbReference>
<comment type="caution">
    <text evidence="1">The sequence shown here is derived from an EMBL/GenBank/DDBJ whole genome shotgun (WGS) entry which is preliminary data.</text>
</comment>
<dbReference type="AlphaFoldDB" id="A0A202KMY0"/>
<sequence length="69" mass="7827">MNSIKFKCPECGQALTFNDILHVETIDEIKNTLCPYCKMLISKEEITRQIQSNVARRIEAMLGGALLNK</sequence>
<evidence type="ECO:0000313" key="2">
    <source>
        <dbReference type="Proteomes" id="UP000196447"/>
    </source>
</evidence>
<organism evidence="1 2">
    <name type="scientific">Klebsiella pneumoniae</name>
    <dbReference type="NCBI Taxonomy" id="573"/>
    <lineage>
        <taxon>Bacteria</taxon>
        <taxon>Pseudomonadati</taxon>
        <taxon>Pseudomonadota</taxon>
        <taxon>Gammaproteobacteria</taxon>
        <taxon>Enterobacterales</taxon>
        <taxon>Enterobacteriaceae</taxon>
        <taxon>Klebsiella/Raoultella group</taxon>
        <taxon>Klebsiella</taxon>
        <taxon>Klebsiella pneumoniae complex</taxon>
    </lineage>
</organism>
<gene>
    <name evidence="1" type="ORF">B5L96_18590</name>
</gene>
<reference evidence="1 2" key="1">
    <citation type="submission" date="2017-03" db="EMBL/GenBank/DDBJ databases">
        <authorList>
            <person name="Fouts D."/>
            <person name="Stalin M.J."/>
            <person name="Chen L."/>
            <person name="Wright M."/>
            <person name="Sutton G."/>
            <person name="Nguyen K."/>
            <person name="Vanduin D."/>
            <person name="Rojas L."/>
            <person name="Hujer A."/>
            <person name="Hujer K."/>
            <person name="Bonomo R."/>
            <person name="Kreiswirth B."/>
            <person name="Adams M."/>
        </authorList>
    </citation>
    <scope>NUCLEOTIDE SEQUENCE [LARGE SCALE GENOMIC DNA]</scope>
    <source>
        <strain evidence="1 2">39383</strain>
    </source>
</reference>
<dbReference type="Proteomes" id="UP000196447">
    <property type="component" value="Unassembled WGS sequence"/>
</dbReference>
<name>A0A202KMY0_KLEPN</name>
<dbReference type="Gene3D" id="2.20.28.30">
    <property type="entry name" value="RNA polymerase ii, chain L"/>
    <property type="match status" value="1"/>
</dbReference>
<evidence type="ECO:0000313" key="1">
    <source>
        <dbReference type="EMBL" id="OVF69082.1"/>
    </source>
</evidence>
<accession>A0A202KMY0</accession>
<protein>
    <submittedName>
        <fullName evidence="1">Uncharacterized protein</fullName>
    </submittedName>
</protein>
<proteinExistence type="predicted"/>
<dbReference type="RefSeq" id="WP_044531955.1">
    <property type="nucleotide sequence ID" value="NZ_JACYPG010000081.1"/>
</dbReference>